<comment type="caution">
    <text evidence="2">The sequence shown here is derived from an EMBL/GenBank/DDBJ whole genome shotgun (WGS) entry which is preliminary data.</text>
</comment>
<evidence type="ECO:0000256" key="1">
    <source>
        <dbReference type="SAM" id="Phobius"/>
    </source>
</evidence>
<protein>
    <submittedName>
        <fullName evidence="2">Uncharacterized protein</fullName>
    </submittedName>
</protein>
<evidence type="ECO:0000313" key="2">
    <source>
        <dbReference type="EMBL" id="TWO70971.1"/>
    </source>
</evidence>
<reference evidence="2 3" key="1">
    <citation type="submission" date="2019-07" db="EMBL/GenBank/DDBJ databases">
        <title>Caenimonas sedimenti sp. nov., isolated from activated sludge.</title>
        <authorList>
            <person name="Xu J."/>
        </authorList>
    </citation>
    <scope>NUCLEOTIDE SEQUENCE [LARGE SCALE GENOMIC DNA]</scope>
    <source>
        <strain evidence="2 3">HX-9-20</strain>
    </source>
</reference>
<keyword evidence="1" id="KW-0472">Membrane</keyword>
<keyword evidence="1" id="KW-0812">Transmembrane</keyword>
<sequence length="90" mass="8387">MKPWKLVLGAAAACAACCAGPIIGGMAALGVGSGLLAGGAGALGAYLDSWVPLAIAGVALAAVAVVVAWRRSRATQSASGGCGCPGTSCG</sequence>
<gene>
    <name evidence="2" type="ORF">FN976_11635</name>
</gene>
<evidence type="ECO:0000313" key="3">
    <source>
        <dbReference type="Proteomes" id="UP000318199"/>
    </source>
</evidence>
<dbReference type="AlphaFoldDB" id="A0A562ZRI9"/>
<dbReference type="EMBL" id="VOBQ01000009">
    <property type="protein sequence ID" value="TWO70971.1"/>
    <property type="molecule type" value="Genomic_DNA"/>
</dbReference>
<keyword evidence="3" id="KW-1185">Reference proteome</keyword>
<feature type="transmembrane region" description="Helical" evidence="1">
    <location>
        <begin position="47"/>
        <end position="69"/>
    </location>
</feature>
<keyword evidence="1" id="KW-1133">Transmembrane helix</keyword>
<proteinExistence type="predicted"/>
<dbReference type="Proteomes" id="UP000318199">
    <property type="component" value="Unassembled WGS sequence"/>
</dbReference>
<organism evidence="2 3">
    <name type="scientific">Caenimonas sedimenti</name>
    <dbReference type="NCBI Taxonomy" id="2596921"/>
    <lineage>
        <taxon>Bacteria</taxon>
        <taxon>Pseudomonadati</taxon>
        <taxon>Pseudomonadota</taxon>
        <taxon>Betaproteobacteria</taxon>
        <taxon>Burkholderiales</taxon>
        <taxon>Comamonadaceae</taxon>
        <taxon>Caenimonas</taxon>
    </lineage>
</organism>
<accession>A0A562ZRI9</accession>
<dbReference type="RefSeq" id="WP_145893201.1">
    <property type="nucleotide sequence ID" value="NZ_VOBQ01000009.1"/>
</dbReference>
<name>A0A562ZRI9_9BURK</name>